<dbReference type="SMART" id="SM00020">
    <property type="entry name" value="Tryp_SPc"/>
    <property type="match status" value="1"/>
</dbReference>
<name>A0A6P9A2J2_THRPL</name>
<dbReference type="InterPro" id="IPR001314">
    <property type="entry name" value="Peptidase_S1A"/>
</dbReference>
<protein>
    <submittedName>
        <fullName evidence="12">Mite allergen Der p 3-like</fullName>
    </submittedName>
</protein>
<evidence type="ECO:0000313" key="11">
    <source>
        <dbReference type="Proteomes" id="UP000515158"/>
    </source>
</evidence>
<feature type="chain" id="PRO_5027650322" evidence="9">
    <location>
        <begin position="21"/>
        <end position="298"/>
    </location>
</feature>
<gene>
    <name evidence="12" type="primary">LOC117651595</name>
</gene>
<evidence type="ECO:0000256" key="4">
    <source>
        <dbReference type="ARBA" id="ARBA00022801"/>
    </source>
</evidence>
<evidence type="ECO:0000313" key="12">
    <source>
        <dbReference type="RefSeq" id="XP_034251635.1"/>
    </source>
</evidence>
<dbReference type="InterPro" id="IPR050430">
    <property type="entry name" value="Peptidase_S1"/>
</dbReference>
<evidence type="ECO:0000256" key="3">
    <source>
        <dbReference type="ARBA" id="ARBA00022670"/>
    </source>
</evidence>
<dbReference type="PRINTS" id="PR00722">
    <property type="entry name" value="CHYMOTRYPSIN"/>
</dbReference>
<comment type="similarity">
    <text evidence="2">Belongs to the peptidase S1 family.</text>
</comment>
<dbReference type="InterPro" id="IPR043504">
    <property type="entry name" value="Peptidase_S1_PA_chymotrypsin"/>
</dbReference>
<evidence type="ECO:0000256" key="2">
    <source>
        <dbReference type="ARBA" id="ARBA00007664"/>
    </source>
</evidence>
<comment type="subcellular location">
    <subcellularLocation>
        <location evidence="1">Secreted</location>
        <location evidence="1">Extracellular space</location>
    </subcellularLocation>
</comment>
<dbReference type="AlphaFoldDB" id="A0A6P9A2J2"/>
<keyword evidence="4 7" id="KW-0378">Hydrolase</keyword>
<evidence type="ECO:0000256" key="9">
    <source>
        <dbReference type="SAM" id="SignalP"/>
    </source>
</evidence>
<dbReference type="GO" id="GO:0005576">
    <property type="term" value="C:extracellular region"/>
    <property type="evidence" value="ECO:0007669"/>
    <property type="project" value="UniProtKB-SubCell"/>
</dbReference>
<evidence type="ECO:0000256" key="6">
    <source>
        <dbReference type="ARBA" id="ARBA00023157"/>
    </source>
</evidence>
<evidence type="ECO:0000256" key="5">
    <source>
        <dbReference type="ARBA" id="ARBA00022825"/>
    </source>
</evidence>
<accession>A0A6P9A2J2</accession>
<feature type="region of interest" description="Disordered" evidence="8">
    <location>
        <begin position="261"/>
        <end position="298"/>
    </location>
</feature>
<keyword evidence="3 7" id="KW-0645">Protease</keyword>
<dbReference type="KEGG" id="tpal:117651595"/>
<proteinExistence type="inferred from homology"/>
<dbReference type="GO" id="GO:0006508">
    <property type="term" value="P:proteolysis"/>
    <property type="evidence" value="ECO:0007669"/>
    <property type="project" value="UniProtKB-KW"/>
</dbReference>
<reference evidence="12" key="1">
    <citation type="submission" date="2025-08" db="UniProtKB">
        <authorList>
            <consortium name="RefSeq"/>
        </authorList>
    </citation>
    <scope>IDENTIFICATION</scope>
    <source>
        <tissue evidence="12">Total insect</tissue>
    </source>
</reference>
<dbReference type="CDD" id="cd00190">
    <property type="entry name" value="Tryp_SPc"/>
    <property type="match status" value="1"/>
</dbReference>
<evidence type="ECO:0000256" key="1">
    <source>
        <dbReference type="ARBA" id="ARBA00004239"/>
    </source>
</evidence>
<dbReference type="InterPro" id="IPR009003">
    <property type="entry name" value="Peptidase_S1_PA"/>
</dbReference>
<dbReference type="Pfam" id="PF00089">
    <property type="entry name" value="Trypsin"/>
    <property type="match status" value="1"/>
</dbReference>
<dbReference type="SUPFAM" id="SSF50494">
    <property type="entry name" value="Trypsin-like serine proteases"/>
    <property type="match status" value="1"/>
</dbReference>
<keyword evidence="9" id="KW-0732">Signal</keyword>
<dbReference type="GeneID" id="117651595"/>
<dbReference type="Proteomes" id="UP000515158">
    <property type="component" value="Unplaced"/>
</dbReference>
<feature type="domain" description="Peptidase S1" evidence="10">
    <location>
        <begin position="49"/>
        <end position="259"/>
    </location>
</feature>
<dbReference type="PANTHER" id="PTHR24276:SF91">
    <property type="entry name" value="AT26814P-RELATED"/>
    <property type="match status" value="1"/>
</dbReference>
<keyword evidence="5 7" id="KW-0720">Serine protease</keyword>
<evidence type="ECO:0000256" key="7">
    <source>
        <dbReference type="RuleBase" id="RU363034"/>
    </source>
</evidence>
<feature type="signal peptide" evidence="9">
    <location>
        <begin position="1"/>
        <end position="20"/>
    </location>
</feature>
<dbReference type="RefSeq" id="XP_034251635.1">
    <property type="nucleotide sequence ID" value="XM_034395744.1"/>
</dbReference>
<keyword evidence="11" id="KW-1185">Reference proteome</keyword>
<dbReference type="Gene3D" id="2.40.10.10">
    <property type="entry name" value="Trypsin-like serine proteases"/>
    <property type="match status" value="1"/>
</dbReference>
<dbReference type="PROSITE" id="PS50240">
    <property type="entry name" value="TRYPSIN_DOM"/>
    <property type="match status" value="1"/>
</dbReference>
<organism evidence="12">
    <name type="scientific">Thrips palmi</name>
    <name type="common">Melon thrips</name>
    <dbReference type="NCBI Taxonomy" id="161013"/>
    <lineage>
        <taxon>Eukaryota</taxon>
        <taxon>Metazoa</taxon>
        <taxon>Ecdysozoa</taxon>
        <taxon>Arthropoda</taxon>
        <taxon>Hexapoda</taxon>
        <taxon>Insecta</taxon>
        <taxon>Pterygota</taxon>
        <taxon>Neoptera</taxon>
        <taxon>Paraneoptera</taxon>
        <taxon>Thysanoptera</taxon>
        <taxon>Terebrantia</taxon>
        <taxon>Thripoidea</taxon>
        <taxon>Thripidae</taxon>
        <taxon>Thrips</taxon>
    </lineage>
</organism>
<dbReference type="InParanoid" id="A0A6P9A2J2"/>
<evidence type="ECO:0000259" key="10">
    <source>
        <dbReference type="PROSITE" id="PS50240"/>
    </source>
</evidence>
<dbReference type="PROSITE" id="PS00135">
    <property type="entry name" value="TRYPSIN_SER"/>
    <property type="match status" value="1"/>
</dbReference>
<dbReference type="InterPro" id="IPR018114">
    <property type="entry name" value="TRYPSIN_HIS"/>
</dbReference>
<dbReference type="PANTHER" id="PTHR24276">
    <property type="entry name" value="POLYSERASE-RELATED"/>
    <property type="match status" value="1"/>
</dbReference>
<dbReference type="FunFam" id="2.40.10.10:FF:000036">
    <property type="entry name" value="Trypsin beta"/>
    <property type="match status" value="1"/>
</dbReference>
<feature type="compositionally biased region" description="Low complexity" evidence="8">
    <location>
        <begin position="270"/>
        <end position="279"/>
    </location>
</feature>
<dbReference type="GO" id="GO:0004252">
    <property type="term" value="F:serine-type endopeptidase activity"/>
    <property type="evidence" value="ECO:0007669"/>
    <property type="project" value="InterPro"/>
</dbReference>
<dbReference type="InterPro" id="IPR001254">
    <property type="entry name" value="Trypsin_dom"/>
</dbReference>
<dbReference type="OrthoDB" id="9425590at2759"/>
<evidence type="ECO:0000256" key="8">
    <source>
        <dbReference type="SAM" id="MobiDB-lite"/>
    </source>
</evidence>
<sequence>MLFKYCVFVALAWAAQVIVAEHAVLNLRGHKRGHKSAAAVAAGLGSMKIVGGLSTSIVKRAFMANVGIAKGNTFTPQCGGTILDKRHILSAAHCFKDRKVTYRVRVGSSQWASGGQLVDVTKIYVPSQYNKAAAYDYDVAVLRVSKDLVLGQAVKAVTLVPVGQKVVANTEITLIGWGYTDALHSEPLPSALREVKIETIDQTECEDDYSGFDLTVTDRMLCGMRAEKDSCQGDSGGPVFNDKTGQQMGIISWGMGCAQMGSRESSPTWRTATSGTSSPRPRRTRREAARRGRGACTR</sequence>
<dbReference type="InterPro" id="IPR033116">
    <property type="entry name" value="TRYPSIN_SER"/>
</dbReference>
<keyword evidence="6" id="KW-1015">Disulfide bond</keyword>
<dbReference type="PROSITE" id="PS00134">
    <property type="entry name" value="TRYPSIN_HIS"/>
    <property type="match status" value="1"/>
</dbReference>